<dbReference type="PANTHER" id="PTHR43303:SF4">
    <property type="entry name" value="NADPH DEHYDROGENASE C23G7.10C-RELATED"/>
    <property type="match status" value="1"/>
</dbReference>
<accession>A0A097AQW9</accession>
<keyword evidence="5" id="KW-0560">Oxidoreductase</keyword>
<dbReference type="eggNOG" id="COG1902">
    <property type="taxonomic scope" value="Bacteria"/>
</dbReference>
<gene>
    <name evidence="7" type="ORF">TKV_c10390</name>
</gene>
<keyword evidence="8" id="KW-1185">Reference proteome</keyword>
<dbReference type="SUPFAM" id="SSF51395">
    <property type="entry name" value="FMN-linked oxidoreductases"/>
    <property type="match status" value="1"/>
</dbReference>
<dbReference type="HOGENOM" id="CLU_1905775_0_0_9"/>
<dbReference type="KEGG" id="tki:TKV_c10390"/>
<dbReference type="EMBL" id="CP009170">
    <property type="protein sequence ID" value="AIS52215.1"/>
    <property type="molecule type" value="Genomic_DNA"/>
</dbReference>
<dbReference type="InterPro" id="IPR001155">
    <property type="entry name" value="OxRdtase_FMN_N"/>
</dbReference>
<evidence type="ECO:0000256" key="3">
    <source>
        <dbReference type="ARBA" id="ARBA00022643"/>
    </source>
</evidence>
<keyword evidence="4" id="KW-0521">NADP</keyword>
<comment type="cofactor">
    <cofactor evidence="1">
        <name>FMN</name>
        <dbReference type="ChEBI" id="CHEBI:58210"/>
    </cofactor>
</comment>
<evidence type="ECO:0000259" key="6">
    <source>
        <dbReference type="Pfam" id="PF00724"/>
    </source>
</evidence>
<feature type="domain" description="NADH:flavin oxidoreductase/NADH oxidase N-terminal" evidence="6">
    <location>
        <begin position="7"/>
        <end position="113"/>
    </location>
</feature>
<protein>
    <submittedName>
        <fullName evidence="7">NADH:flavin oxidoreductase, Old yellow enzyme family</fullName>
    </submittedName>
</protein>
<dbReference type="STRING" id="2325.TKV_c10390"/>
<dbReference type="AlphaFoldDB" id="A0A097AQW9"/>
<sequence length="133" mass="15074">MLLKEGKIGNIKLKNRIIMLPTVTNLSNEGFVSEREVEYYKRRSKGVSLVIVGASYVNKLGKFFINQIGIDDDDKIEGLKRLSEAIHQNGAKAGIQLAMHNPKYKPSDFTKEQIQGLCTRLCKWSNKGEKGWF</sequence>
<evidence type="ECO:0000256" key="4">
    <source>
        <dbReference type="ARBA" id="ARBA00022857"/>
    </source>
</evidence>
<dbReference type="GO" id="GO:0010181">
    <property type="term" value="F:FMN binding"/>
    <property type="evidence" value="ECO:0007669"/>
    <property type="project" value="InterPro"/>
</dbReference>
<name>A0A097AQW9_THEKI</name>
<dbReference type="Gene3D" id="3.20.20.70">
    <property type="entry name" value="Aldolase class I"/>
    <property type="match status" value="1"/>
</dbReference>
<organism evidence="7 8">
    <name type="scientific">Thermoanaerobacter kivui</name>
    <name type="common">Acetogenium kivui</name>
    <dbReference type="NCBI Taxonomy" id="2325"/>
    <lineage>
        <taxon>Bacteria</taxon>
        <taxon>Bacillati</taxon>
        <taxon>Bacillota</taxon>
        <taxon>Clostridia</taxon>
        <taxon>Thermoanaerobacterales</taxon>
        <taxon>Thermoanaerobacteraceae</taxon>
        <taxon>Thermoanaerobacter</taxon>
    </lineage>
</organism>
<dbReference type="GO" id="GO:0003959">
    <property type="term" value="F:NADPH dehydrogenase activity"/>
    <property type="evidence" value="ECO:0007669"/>
    <property type="project" value="InterPro"/>
</dbReference>
<evidence type="ECO:0000313" key="8">
    <source>
        <dbReference type="Proteomes" id="UP000029669"/>
    </source>
</evidence>
<reference evidence="8" key="1">
    <citation type="journal article" date="2015" name="Genome Announc.">
        <title>Whole-Genome Sequences of 80 Environmental and Clinical Isolates of Burkholderia pseudomallei.</title>
        <authorList>
            <person name="Johnson S.L."/>
            <person name="Baker A.L."/>
            <person name="Chain P.S."/>
            <person name="Currie B.J."/>
            <person name="Daligault H.E."/>
            <person name="Davenport K.W."/>
            <person name="Davis C.B."/>
            <person name="Inglis T.J."/>
            <person name="Kaestli M."/>
            <person name="Koren S."/>
            <person name="Mayo M."/>
            <person name="Merritt A.J."/>
            <person name="Price E.P."/>
            <person name="Sarovich D.S."/>
            <person name="Warner J."/>
            <person name="Rosovitz M.J."/>
        </authorList>
    </citation>
    <scope>NUCLEOTIDE SEQUENCE [LARGE SCALE GENOMIC DNA]</scope>
    <source>
        <strain evidence="8">DSM 2030</strain>
    </source>
</reference>
<dbReference type="InterPro" id="IPR013785">
    <property type="entry name" value="Aldolase_TIM"/>
</dbReference>
<dbReference type="InterPro" id="IPR044152">
    <property type="entry name" value="YqjM-like"/>
</dbReference>
<dbReference type="Pfam" id="PF00724">
    <property type="entry name" value="Oxidored_FMN"/>
    <property type="match status" value="1"/>
</dbReference>
<dbReference type="Proteomes" id="UP000029669">
    <property type="component" value="Chromosome"/>
</dbReference>
<proteinExistence type="predicted"/>
<evidence type="ECO:0000256" key="2">
    <source>
        <dbReference type="ARBA" id="ARBA00022630"/>
    </source>
</evidence>
<dbReference type="PANTHER" id="PTHR43303">
    <property type="entry name" value="NADPH DEHYDROGENASE C23G7.10C-RELATED"/>
    <property type="match status" value="1"/>
</dbReference>
<evidence type="ECO:0000256" key="5">
    <source>
        <dbReference type="ARBA" id="ARBA00023002"/>
    </source>
</evidence>
<keyword evidence="3" id="KW-0288">FMN</keyword>
<keyword evidence="2" id="KW-0285">Flavoprotein</keyword>
<dbReference type="GO" id="GO:0050661">
    <property type="term" value="F:NADP binding"/>
    <property type="evidence" value="ECO:0007669"/>
    <property type="project" value="InterPro"/>
</dbReference>
<evidence type="ECO:0000256" key="1">
    <source>
        <dbReference type="ARBA" id="ARBA00001917"/>
    </source>
</evidence>
<evidence type="ECO:0000313" key="7">
    <source>
        <dbReference type="EMBL" id="AIS52215.1"/>
    </source>
</evidence>